<proteinExistence type="predicted"/>
<dbReference type="Proteomes" id="UP001165296">
    <property type="component" value="Unassembled WGS sequence"/>
</dbReference>
<dbReference type="RefSeq" id="WP_226176379.1">
    <property type="nucleotide sequence ID" value="NZ_JAJADR010000003.1"/>
</dbReference>
<name>A0ABS8ARQ7_9BACT</name>
<comment type="caution">
    <text evidence="1">The sequence shown here is derived from an EMBL/GenBank/DDBJ whole genome shotgun (WGS) entry which is preliminary data.</text>
</comment>
<keyword evidence="2" id="KW-1185">Reference proteome</keyword>
<protein>
    <submittedName>
        <fullName evidence="1">Uncharacterized protein</fullName>
    </submittedName>
</protein>
<evidence type="ECO:0000313" key="2">
    <source>
        <dbReference type="Proteomes" id="UP001165296"/>
    </source>
</evidence>
<sequence length="138" mass="15363">MKVLRRPTSAAQALTTKAQATTPVQEGLVTSQSVVSPAFQPVRPLTDGAVLRCLRFLLEEAQAYSAQEVWLTPFFRKLAEEMNELAEPERRTLVSELQSAGCIRIEKREAQPHPFSVIIVNYSHPDVQKQGELSGSEE</sequence>
<dbReference type="EMBL" id="JAJADR010000003">
    <property type="protein sequence ID" value="MCB2408908.1"/>
    <property type="molecule type" value="Genomic_DNA"/>
</dbReference>
<evidence type="ECO:0000313" key="1">
    <source>
        <dbReference type="EMBL" id="MCB2408908.1"/>
    </source>
</evidence>
<accession>A0ABS8ARQ7</accession>
<gene>
    <name evidence="1" type="ORF">LGH74_13040</name>
</gene>
<organism evidence="1 2">
    <name type="scientific">Hymenobacter lucidus</name>
    <dbReference type="NCBI Taxonomy" id="2880930"/>
    <lineage>
        <taxon>Bacteria</taxon>
        <taxon>Pseudomonadati</taxon>
        <taxon>Bacteroidota</taxon>
        <taxon>Cytophagia</taxon>
        <taxon>Cytophagales</taxon>
        <taxon>Hymenobacteraceae</taxon>
        <taxon>Hymenobacter</taxon>
    </lineage>
</organism>
<reference evidence="1" key="1">
    <citation type="submission" date="2021-10" db="EMBL/GenBank/DDBJ databases">
        <authorList>
            <person name="Dean J.D."/>
            <person name="Kim M.K."/>
            <person name="Newey C.N."/>
            <person name="Stoker T.S."/>
            <person name="Thompson D.W."/>
            <person name="Grose J.H."/>
        </authorList>
    </citation>
    <scope>NUCLEOTIDE SEQUENCE</scope>
    <source>
        <strain evidence="1">BT178</strain>
    </source>
</reference>